<dbReference type="EMBL" id="FUIG01000018">
    <property type="protein sequence ID" value="SJM30031.1"/>
    <property type="molecule type" value="Genomic_DNA"/>
</dbReference>
<organism evidence="1 2">
    <name type="scientific">Mesorhizobium delmotii</name>
    <dbReference type="NCBI Taxonomy" id="1631247"/>
    <lineage>
        <taxon>Bacteria</taxon>
        <taxon>Pseudomonadati</taxon>
        <taxon>Pseudomonadota</taxon>
        <taxon>Alphaproteobacteria</taxon>
        <taxon>Hyphomicrobiales</taxon>
        <taxon>Phyllobacteriaceae</taxon>
        <taxon>Mesorhizobium</taxon>
    </lineage>
</organism>
<evidence type="ECO:0000313" key="2">
    <source>
        <dbReference type="Proteomes" id="UP000245698"/>
    </source>
</evidence>
<name>A0A2P9AFW3_9HYPH</name>
<evidence type="ECO:0000313" key="1">
    <source>
        <dbReference type="EMBL" id="SJM30031.1"/>
    </source>
</evidence>
<gene>
    <name evidence="1" type="ORF">BQ8482_120086</name>
</gene>
<dbReference type="Proteomes" id="UP000245698">
    <property type="component" value="Unassembled WGS sequence"/>
</dbReference>
<protein>
    <submittedName>
        <fullName evidence="1">Uncharacterized protein</fullName>
    </submittedName>
</protein>
<proteinExistence type="predicted"/>
<dbReference type="AlphaFoldDB" id="A0A2P9AFW3"/>
<reference evidence="2" key="1">
    <citation type="submission" date="2016-12" db="EMBL/GenBank/DDBJ databases">
        <authorList>
            <person name="Brunel B."/>
        </authorList>
    </citation>
    <scope>NUCLEOTIDE SEQUENCE [LARGE SCALE GENOMIC DNA]</scope>
</reference>
<keyword evidence="2" id="KW-1185">Reference proteome</keyword>
<sequence>MWFAICMRRTFMSSYRPRIYRPDEWWNHVDFVAIPLLCAGLPRLAMVRASPANHHWRLMLDQGSFRAMTA</sequence>
<accession>A0A2P9AFW3</accession>